<dbReference type="Proteomes" id="UP000242662">
    <property type="component" value="Unassembled WGS sequence"/>
</dbReference>
<organism evidence="6 7">
    <name type="scientific">Shouchella lonarensis</name>
    <dbReference type="NCBI Taxonomy" id="1464122"/>
    <lineage>
        <taxon>Bacteria</taxon>
        <taxon>Bacillati</taxon>
        <taxon>Bacillota</taxon>
        <taxon>Bacilli</taxon>
        <taxon>Bacillales</taxon>
        <taxon>Bacillaceae</taxon>
        <taxon>Shouchella</taxon>
    </lineage>
</organism>
<keyword evidence="2" id="KW-0564">Palmitate</keyword>
<dbReference type="Pfam" id="PF00497">
    <property type="entry name" value="SBP_bac_3"/>
    <property type="match status" value="1"/>
</dbReference>
<sequence length="284" mass="30470">MKKVRIFGFLLLSISMLAACGDEKTGGDAKLIRVGVANEAPYGYMDMEKDEVTGANPEIARAVFQSMGYEDIQGEVADFGSLIQGVNAGNFDVVTAGMDIRKERCENGNFADIEIQYGEGMAVAAGNPLNLRSYEDIAKNRDVKVAVMAGANQIDMLKSLGVDDSQLVIADDIPANIAALESGKADAMVATDATVNAAVQNAHTDKIIFVDDFTQPLIEGVPQVAYGAAVFPLTEEGEQLRDEYNEALAKLIESGELLEIIEAFGFTEANLPPTDITTEQRCNM</sequence>
<dbReference type="GO" id="GO:0033294">
    <property type="term" value="F:ectoine binding"/>
    <property type="evidence" value="ECO:0007669"/>
    <property type="project" value="InterPro"/>
</dbReference>
<keyword evidence="3" id="KW-0449">Lipoprotein</keyword>
<dbReference type="PROSITE" id="PS51257">
    <property type="entry name" value="PROKAR_LIPOPROTEIN"/>
    <property type="match status" value="1"/>
</dbReference>
<feature type="signal peptide" evidence="4">
    <location>
        <begin position="1"/>
        <end position="18"/>
    </location>
</feature>
<gene>
    <name evidence="6" type="ORF">SAMN05421737_104208</name>
</gene>
<dbReference type="SMART" id="SM00062">
    <property type="entry name" value="PBPb"/>
    <property type="match status" value="1"/>
</dbReference>
<dbReference type="SUPFAM" id="SSF53850">
    <property type="entry name" value="Periplasmic binding protein-like II"/>
    <property type="match status" value="1"/>
</dbReference>
<feature type="domain" description="Solute-binding protein family 3/N-terminal" evidence="5">
    <location>
        <begin position="31"/>
        <end position="268"/>
    </location>
</feature>
<evidence type="ECO:0000313" key="7">
    <source>
        <dbReference type="Proteomes" id="UP000242662"/>
    </source>
</evidence>
<dbReference type="EMBL" id="FMYM01000004">
    <property type="protein sequence ID" value="SDB98473.1"/>
    <property type="molecule type" value="Genomic_DNA"/>
</dbReference>
<keyword evidence="1 4" id="KW-0732">Signal</keyword>
<protein>
    <submittedName>
        <fullName evidence="6">Amino acid ABC transporter substrate-binding protein, PAAT family</fullName>
    </submittedName>
</protein>
<dbReference type="InterPro" id="IPR001638">
    <property type="entry name" value="Solute-binding_3/MltF_N"/>
</dbReference>
<proteinExistence type="predicted"/>
<name>A0A1G6HWE7_9BACI</name>
<dbReference type="STRING" id="1464122.SAMN05421737_104208"/>
<evidence type="ECO:0000256" key="4">
    <source>
        <dbReference type="SAM" id="SignalP"/>
    </source>
</evidence>
<dbReference type="GO" id="GO:0051470">
    <property type="term" value="P:ectoine transmembrane transport"/>
    <property type="evidence" value="ECO:0007669"/>
    <property type="project" value="InterPro"/>
</dbReference>
<dbReference type="PANTHER" id="PTHR35936">
    <property type="entry name" value="MEMBRANE-BOUND LYTIC MUREIN TRANSGLYCOSYLASE F"/>
    <property type="match status" value="1"/>
</dbReference>
<dbReference type="PANTHER" id="PTHR35936:SF17">
    <property type="entry name" value="ARGININE-BINDING EXTRACELLULAR PROTEIN ARTP"/>
    <property type="match status" value="1"/>
</dbReference>
<evidence type="ECO:0000313" key="6">
    <source>
        <dbReference type="EMBL" id="SDB98473.1"/>
    </source>
</evidence>
<evidence type="ECO:0000256" key="1">
    <source>
        <dbReference type="ARBA" id="ARBA00022729"/>
    </source>
</evidence>
<evidence type="ECO:0000256" key="3">
    <source>
        <dbReference type="ARBA" id="ARBA00023288"/>
    </source>
</evidence>
<accession>A0A1G6HWE7</accession>
<feature type="chain" id="PRO_5039141645" evidence="4">
    <location>
        <begin position="19"/>
        <end position="284"/>
    </location>
</feature>
<keyword evidence="7" id="KW-1185">Reference proteome</keyword>
<dbReference type="AlphaFoldDB" id="A0A1G6HWE7"/>
<evidence type="ECO:0000259" key="5">
    <source>
        <dbReference type="SMART" id="SM00062"/>
    </source>
</evidence>
<dbReference type="RefSeq" id="WP_090775322.1">
    <property type="nucleotide sequence ID" value="NZ_FMYM01000004.1"/>
</dbReference>
<evidence type="ECO:0000256" key="2">
    <source>
        <dbReference type="ARBA" id="ARBA00023139"/>
    </source>
</evidence>
<dbReference type="InterPro" id="IPR014337">
    <property type="entry name" value="Ectoine_EhuB"/>
</dbReference>
<dbReference type="OrthoDB" id="115856at2"/>
<dbReference type="CDD" id="cd01002">
    <property type="entry name" value="PBP2_Ehub_like"/>
    <property type="match status" value="1"/>
</dbReference>
<dbReference type="Gene3D" id="3.40.190.10">
    <property type="entry name" value="Periplasmic binding protein-like II"/>
    <property type="match status" value="2"/>
</dbReference>
<reference evidence="7" key="1">
    <citation type="submission" date="2016-09" db="EMBL/GenBank/DDBJ databases">
        <authorList>
            <person name="Varghese N."/>
            <person name="Submissions S."/>
        </authorList>
    </citation>
    <scope>NUCLEOTIDE SEQUENCE [LARGE SCALE GENOMIC DNA]</scope>
    <source>
        <strain evidence="7">25nlg</strain>
    </source>
</reference>
<dbReference type="NCBIfam" id="TIGR02995">
    <property type="entry name" value="ectoine_ehuB"/>
    <property type="match status" value="1"/>
</dbReference>